<name>A0A098BHX8_9NOCA</name>
<dbReference type="Gene3D" id="1.10.287.70">
    <property type="match status" value="1"/>
</dbReference>
<evidence type="ECO:0000259" key="1">
    <source>
        <dbReference type="Pfam" id="PF07885"/>
    </source>
</evidence>
<evidence type="ECO:0000313" key="3">
    <source>
        <dbReference type="Proteomes" id="UP000042997"/>
    </source>
</evidence>
<reference evidence="2 3" key="1">
    <citation type="journal article" date="2014" name="Genome Announc.">
        <title>Draft Genome Sequence of Propane- and Butane-Oxidizing Actinobacterium Rhodococcus ruber IEGM 231.</title>
        <authorList>
            <person name="Ivshina I.B."/>
            <person name="Kuyukina M.S."/>
            <person name="Krivoruchko A.V."/>
            <person name="Barbe V."/>
            <person name="Fischer C."/>
        </authorList>
    </citation>
    <scope>NUCLEOTIDE SEQUENCE [LARGE SCALE GENOMIC DNA]</scope>
</reference>
<dbReference type="SUPFAM" id="SSF81324">
    <property type="entry name" value="Voltage-gated potassium channels"/>
    <property type="match status" value="1"/>
</dbReference>
<dbReference type="InterPro" id="IPR013099">
    <property type="entry name" value="K_chnl_dom"/>
</dbReference>
<dbReference type="KEGG" id="rrz:CS378_17355"/>
<feature type="domain" description="Potassium channel" evidence="1">
    <location>
        <begin position="93"/>
        <end position="169"/>
    </location>
</feature>
<evidence type="ECO:0000313" key="2">
    <source>
        <dbReference type="EMBL" id="CDZ88298.1"/>
    </source>
</evidence>
<dbReference type="OrthoDB" id="9799090at2"/>
<dbReference type="Proteomes" id="UP000042997">
    <property type="component" value="Unassembled WGS sequence"/>
</dbReference>
<dbReference type="EMBL" id="CCSD01000050">
    <property type="protein sequence ID" value="CDZ88298.1"/>
    <property type="molecule type" value="Genomic_DNA"/>
</dbReference>
<dbReference type="RefSeq" id="WP_003939435.1">
    <property type="nucleotide sequence ID" value="NZ_CP023714.1"/>
</dbReference>
<sequence>MTDGDAPSGLPDVGGRRLLWLAVLRPLLTTVLLVIAYFVLPLEDIDDVSTLALLIGGTLLVCAVCAWQIRQVLRSPYPAVQAIEALLLSVAVYLVGYSTVYHVLSYNYPEAFDEPLSRIDALYFCMTVFATVGFGDIVATTEGARALVTAQMVGNLVLIALGIRFLTAAVKWRQQQKKT</sequence>
<organism evidence="2 3">
    <name type="scientific">Rhodococcus ruber</name>
    <dbReference type="NCBI Taxonomy" id="1830"/>
    <lineage>
        <taxon>Bacteria</taxon>
        <taxon>Bacillati</taxon>
        <taxon>Actinomycetota</taxon>
        <taxon>Actinomycetes</taxon>
        <taxon>Mycobacteriales</taxon>
        <taxon>Nocardiaceae</taxon>
        <taxon>Rhodococcus</taxon>
    </lineage>
</organism>
<proteinExistence type="predicted"/>
<gene>
    <name evidence="2" type="ORF">RHRU231_40048</name>
</gene>
<dbReference type="AlphaFoldDB" id="A0A098BHX8"/>
<protein>
    <recommendedName>
        <fullName evidence="1">Potassium channel domain-containing protein</fullName>
    </recommendedName>
</protein>
<dbReference type="Pfam" id="PF07885">
    <property type="entry name" value="Ion_trans_2"/>
    <property type="match status" value="1"/>
</dbReference>
<accession>A0A098BHX8</accession>
<dbReference type="GeneID" id="66833686"/>